<evidence type="ECO:0000256" key="1">
    <source>
        <dbReference type="SAM" id="SignalP"/>
    </source>
</evidence>
<keyword evidence="1" id="KW-0732">Signal</keyword>
<reference evidence="2 3" key="1">
    <citation type="journal article" date="2016" name="Proc. Natl. Acad. Sci. U.S.A.">
        <title>Comparative genomics of biotechnologically important yeasts.</title>
        <authorList>
            <person name="Riley R."/>
            <person name="Haridas S."/>
            <person name="Wolfe K.H."/>
            <person name="Lopes M.R."/>
            <person name="Hittinger C.T."/>
            <person name="Goeker M."/>
            <person name="Salamov A.A."/>
            <person name="Wisecaver J.H."/>
            <person name="Long T.M."/>
            <person name="Calvey C.H."/>
            <person name="Aerts A.L."/>
            <person name="Barry K.W."/>
            <person name="Choi C."/>
            <person name="Clum A."/>
            <person name="Coughlan A.Y."/>
            <person name="Deshpande S."/>
            <person name="Douglass A.P."/>
            <person name="Hanson S.J."/>
            <person name="Klenk H.-P."/>
            <person name="LaButti K.M."/>
            <person name="Lapidus A."/>
            <person name="Lindquist E.A."/>
            <person name="Lipzen A.M."/>
            <person name="Meier-Kolthoff J.P."/>
            <person name="Ohm R.A."/>
            <person name="Otillar R.P."/>
            <person name="Pangilinan J.L."/>
            <person name="Peng Y."/>
            <person name="Rokas A."/>
            <person name="Rosa C.A."/>
            <person name="Scheuner C."/>
            <person name="Sibirny A.A."/>
            <person name="Slot J.C."/>
            <person name="Stielow J.B."/>
            <person name="Sun H."/>
            <person name="Kurtzman C.P."/>
            <person name="Blackwell M."/>
            <person name="Grigoriev I.V."/>
            <person name="Jeffries T.W."/>
        </authorList>
    </citation>
    <scope>NUCLEOTIDE SEQUENCE [LARGE SCALE GENOMIC DNA]</scope>
    <source>
        <strain evidence="3">ATCC 18201 / CBS 1600 / BCRC 20928 / JCM 3617 / NBRC 0987 / NRRL Y-1542</strain>
    </source>
</reference>
<dbReference type="AlphaFoldDB" id="A0A1E4RXY6"/>
<evidence type="ECO:0000313" key="2">
    <source>
        <dbReference type="EMBL" id="ODV72134.1"/>
    </source>
</evidence>
<accession>A0A1E4RXY6</accession>
<dbReference type="Proteomes" id="UP000094389">
    <property type="component" value="Unassembled WGS sequence"/>
</dbReference>
<evidence type="ECO:0000313" key="3">
    <source>
        <dbReference type="Proteomes" id="UP000094389"/>
    </source>
</evidence>
<feature type="chain" id="PRO_5009162556" evidence="1">
    <location>
        <begin position="18"/>
        <end position="110"/>
    </location>
</feature>
<dbReference type="GeneID" id="30989913"/>
<organism evidence="2 3">
    <name type="scientific">Cyberlindnera jadinii (strain ATCC 18201 / CBS 1600 / BCRC 20928 / JCM 3617 / NBRC 0987 / NRRL Y-1542)</name>
    <name type="common">Torula yeast</name>
    <name type="synonym">Candida utilis</name>
    <dbReference type="NCBI Taxonomy" id="983966"/>
    <lineage>
        <taxon>Eukaryota</taxon>
        <taxon>Fungi</taxon>
        <taxon>Dikarya</taxon>
        <taxon>Ascomycota</taxon>
        <taxon>Saccharomycotina</taxon>
        <taxon>Saccharomycetes</taxon>
        <taxon>Phaffomycetales</taxon>
        <taxon>Phaffomycetaceae</taxon>
        <taxon>Cyberlindnera</taxon>
    </lineage>
</organism>
<name>A0A1E4RXY6_CYBJN</name>
<feature type="signal peptide" evidence="1">
    <location>
        <begin position="1"/>
        <end position="17"/>
    </location>
</feature>
<dbReference type="EMBL" id="KV453936">
    <property type="protein sequence ID" value="ODV72134.1"/>
    <property type="molecule type" value="Genomic_DNA"/>
</dbReference>
<sequence length="110" mass="11447">MQFQILSLLSLAAYVIAEDVTVVETTDVDTPVSTVTSLTTECDETVTDCPYRSQETTVAEEEATTAVEETNSTTTEGNITYSLTSWEGAAAGTYAKAGVAVAAGVAALLL</sequence>
<keyword evidence="3" id="KW-1185">Reference proteome</keyword>
<protein>
    <submittedName>
        <fullName evidence="2">Uncharacterized protein</fullName>
    </submittedName>
</protein>
<proteinExistence type="predicted"/>
<gene>
    <name evidence="2" type="ORF">CYBJADRAFT_168813</name>
</gene>
<dbReference type="RefSeq" id="XP_020069173.1">
    <property type="nucleotide sequence ID" value="XM_020215517.1"/>
</dbReference>